<evidence type="ECO:0000313" key="6">
    <source>
        <dbReference type="Proteomes" id="UP000249467"/>
    </source>
</evidence>
<proteinExistence type="predicted"/>
<dbReference type="InterPro" id="IPR029061">
    <property type="entry name" value="THDP-binding"/>
</dbReference>
<comment type="caution">
    <text evidence="5">The sequence shown here is derived from an EMBL/GenBank/DDBJ whole genome shotgun (WGS) entry which is preliminary data.</text>
</comment>
<dbReference type="Pfam" id="PF00676">
    <property type="entry name" value="E1_dh"/>
    <property type="match status" value="1"/>
</dbReference>
<evidence type="ECO:0000256" key="3">
    <source>
        <dbReference type="ARBA" id="ARBA00023052"/>
    </source>
</evidence>
<dbReference type="InterPro" id="IPR001017">
    <property type="entry name" value="DH_E1"/>
</dbReference>
<comment type="cofactor">
    <cofactor evidence="1">
        <name>thiamine diphosphate</name>
        <dbReference type="ChEBI" id="CHEBI:58937"/>
    </cofactor>
</comment>
<evidence type="ECO:0000256" key="1">
    <source>
        <dbReference type="ARBA" id="ARBA00001964"/>
    </source>
</evidence>
<reference evidence="5 6" key="1">
    <citation type="submission" date="2018-04" db="EMBL/GenBank/DDBJ databases">
        <authorList>
            <person name="Go L.Y."/>
            <person name="Mitchell J.A."/>
        </authorList>
    </citation>
    <scope>NUCLEOTIDE SEQUENCE [LARGE SCALE GENOMIC DNA]</scope>
    <source>
        <strain evidence="5">ULC066bin1</strain>
    </source>
</reference>
<evidence type="ECO:0000256" key="2">
    <source>
        <dbReference type="ARBA" id="ARBA00023002"/>
    </source>
</evidence>
<dbReference type="Gene3D" id="3.40.50.970">
    <property type="match status" value="1"/>
</dbReference>
<evidence type="ECO:0000259" key="4">
    <source>
        <dbReference type="Pfam" id="PF00676"/>
    </source>
</evidence>
<dbReference type="PANTHER" id="PTHR11516">
    <property type="entry name" value="PYRUVATE DEHYDROGENASE E1 COMPONENT, ALPHA SUBUNIT BACTERIAL AND ORGANELLAR"/>
    <property type="match status" value="1"/>
</dbReference>
<dbReference type="GO" id="GO:0006086">
    <property type="term" value="P:pyruvate decarboxylation to acetyl-CoA"/>
    <property type="evidence" value="ECO:0007669"/>
    <property type="project" value="TreeGrafter"/>
</dbReference>
<reference evidence="5 6" key="2">
    <citation type="submission" date="2018-06" db="EMBL/GenBank/DDBJ databases">
        <title>Metagenomic assembly of (sub)arctic Cyanobacteria and their associated microbiome from non-axenic cultures.</title>
        <authorList>
            <person name="Baurain D."/>
        </authorList>
    </citation>
    <scope>NUCLEOTIDE SEQUENCE [LARGE SCALE GENOMIC DNA]</scope>
    <source>
        <strain evidence="5">ULC066bin1</strain>
    </source>
</reference>
<dbReference type="PANTHER" id="PTHR11516:SF60">
    <property type="entry name" value="PYRUVATE DEHYDROGENASE E1 COMPONENT SUBUNIT ALPHA"/>
    <property type="match status" value="1"/>
</dbReference>
<dbReference type="AlphaFoldDB" id="A0A2W4W8G6"/>
<gene>
    <name evidence="5" type="ORF">DCF19_09625</name>
</gene>
<dbReference type="EMBL" id="QBML01000011">
    <property type="protein sequence ID" value="PZO41453.1"/>
    <property type="molecule type" value="Genomic_DNA"/>
</dbReference>
<keyword evidence="3" id="KW-0786">Thiamine pyrophosphate</keyword>
<evidence type="ECO:0000313" key="5">
    <source>
        <dbReference type="EMBL" id="PZO41453.1"/>
    </source>
</evidence>
<protein>
    <submittedName>
        <fullName evidence="5">Acetoin dehydrogenase</fullName>
    </submittedName>
</protein>
<dbReference type="InterPro" id="IPR050642">
    <property type="entry name" value="PDH_E1_Alpha_Subunit"/>
</dbReference>
<dbReference type="Proteomes" id="UP000249467">
    <property type="component" value="Unassembled WGS sequence"/>
</dbReference>
<name>A0A2W4W8G6_9CYAN</name>
<dbReference type="GO" id="GO:0004739">
    <property type="term" value="F:pyruvate dehydrogenase (acetyl-transferring) activity"/>
    <property type="evidence" value="ECO:0007669"/>
    <property type="project" value="TreeGrafter"/>
</dbReference>
<organism evidence="5 6">
    <name type="scientific">Pseudanabaena frigida</name>
    <dbReference type="NCBI Taxonomy" id="945775"/>
    <lineage>
        <taxon>Bacteria</taxon>
        <taxon>Bacillati</taxon>
        <taxon>Cyanobacteriota</taxon>
        <taxon>Cyanophyceae</taxon>
        <taxon>Pseudanabaenales</taxon>
        <taxon>Pseudanabaenaceae</taxon>
        <taxon>Pseudanabaena</taxon>
    </lineage>
</organism>
<keyword evidence="2" id="KW-0560">Oxidoreductase</keyword>
<feature type="domain" description="Dehydrogenase E1 component" evidence="4">
    <location>
        <begin position="16"/>
        <end position="308"/>
    </location>
</feature>
<accession>A0A2W4W8G6</accession>
<sequence>MSNQNELSEQIYHSLYRIRRVEEEVARVYPTDKIKSPVHLSIGQEAVAVGVCKALQPEDVVFGTYRSHAAYLAKGGNLNSMVAELYGKATGCSKGKGGSMHLIDVAHNIMGTSAVVGTTIANSIGYAYALKCQRKSAVVVSFFGDGATDEGVWHESMNFASLKGLPILFICENNRYAIHTHQLQRQPLDNLCDRARAYGIPSERIEDGDVFTIYTKTQEAVRSLRTGDAGPIFLECMTYRLKEHVGPGDDYHMGYRTKSDAEPWIENDAVQKVGALLPEKVRQQIEVEIEAEIKAAFEFAESSPFPELSELFTDTYKS</sequence>
<dbReference type="SUPFAM" id="SSF52518">
    <property type="entry name" value="Thiamin diphosphate-binding fold (THDP-binding)"/>
    <property type="match status" value="1"/>
</dbReference>
<dbReference type="CDD" id="cd02000">
    <property type="entry name" value="TPP_E1_PDC_ADC_BCADC"/>
    <property type="match status" value="1"/>
</dbReference>